<reference evidence="3 4" key="1">
    <citation type="submission" date="2017-01" db="EMBL/GenBank/DDBJ databases">
        <title>Novel large sulfur bacteria in the metagenomes of groundwater-fed chemosynthetic microbial mats in the Lake Huron basin.</title>
        <authorList>
            <person name="Sharrar A.M."/>
            <person name="Flood B.E."/>
            <person name="Bailey J.V."/>
            <person name="Jones D.S."/>
            <person name="Biddanda B."/>
            <person name="Ruberg S.A."/>
            <person name="Marcus D.N."/>
            <person name="Dick G.J."/>
        </authorList>
    </citation>
    <scope>NUCLEOTIDE SEQUENCE [LARGE SCALE GENOMIC DNA]</scope>
    <source>
        <strain evidence="3">A8</strain>
    </source>
</reference>
<dbReference type="PANTHER" id="PTHR40252:SF2">
    <property type="entry name" value="BLR0328 PROTEIN"/>
    <property type="match status" value="1"/>
</dbReference>
<dbReference type="InterPro" id="IPR019494">
    <property type="entry name" value="FIST_C"/>
</dbReference>
<organism evidence="3 4">
    <name type="scientific">Thiothrix lacustris</name>
    <dbReference type="NCBI Taxonomy" id="525917"/>
    <lineage>
        <taxon>Bacteria</taxon>
        <taxon>Pseudomonadati</taxon>
        <taxon>Pseudomonadota</taxon>
        <taxon>Gammaproteobacteria</taxon>
        <taxon>Thiotrichales</taxon>
        <taxon>Thiotrichaceae</taxon>
        <taxon>Thiothrix</taxon>
    </lineage>
</organism>
<evidence type="ECO:0000313" key="4">
    <source>
        <dbReference type="Proteomes" id="UP000192491"/>
    </source>
</evidence>
<dbReference type="AlphaFoldDB" id="A0A1Y1QV95"/>
<feature type="domain" description="FIST C-domain" evidence="2">
    <location>
        <begin position="219"/>
        <end position="358"/>
    </location>
</feature>
<dbReference type="InterPro" id="IPR013702">
    <property type="entry name" value="FIST_domain_N"/>
</dbReference>
<dbReference type="SMART" id="SM01204">
    <property type="entry name" value="FIST_C"/>
    <property type="match status" value="1"/>
</dbReference>
<dbReference type="Pfam" id="PF08495">
    <property type="entry name" value="FIST"/>
    <property type="match status" value="1"/>
</dbReference>
<feature type="domain" description="FIST" evidence="1">
    <location>
        <begin position="24"/>
        <end position="218"/>
    </location>
</feature>
<evidence type="ECO:0000313" key="3">
    <source>
        <dbReference type="EMBL" id="OQX14329.1"/>
    </source>
</evidence>
<dbReference type="Pfam" id="PF10442">
    <property type="entry name" value="FIST_C"/>
    <property type="match status" value="1"/>
</dbReference>
<gene>
    <name evidence="3" type="ORF">BWK73_09785</name>
</gene>
<dbReference type="EMBL" id="MTEJ01000031">
    <property type="protein sequence ID" value="OQX14329.1"/>
    <property type="molecule type" value="Genomic_DNA"/>
</dbReference>
<sequence length="380" mass="41146">MQVILTFFTPAKGWHQPLPDLDSSQTLVLVFGEPDHHAFPGVFKSIQTQYPTSVIAGCASMAGIFGEHLQQEGLVVGVIRFAHARLALAETPLSSPAASRQAGEYLGLQLQAPDLKGVLLLTDGLNTQGTELIRGLAAHIDQESVAIVGGLASDRMAFQATWVLHNGVPCSGRACGIGFYGEKVVFASQSRDGFRPFGPERRITRADNRTIYEIDHRPALQVYKEYLGEHAQYLPQSALNFPLAIWNSDKTHYAVRVPVAVDEAAQSLGFIADIPSGYQAQFMYGSADYLVDGAEDAVKSLVAKLPSNTPVLAFTISCAARQLIMGEDTAQELKTVLENLPNGSQQFGFYSFGELAPTEYGGGCSHHNATMTLSLLYERP</sequence>
<dbReference type="SMART" id="SM00897">
    <property type="entry name" value="FIST"/>
    <property type="match status" value="1"/>
</dbReference>
<protein>
    <recommendedName>
        <fullName evidence="5">Histidine kinase</fullName>
    </recommendedName>
</protein>
<dbReference type="PANTHER" id="PTHR40252">
    <property type="entry name" value="BLR0328 PROTEIN"/>
    <property type="match status" value="1"/>
</dbReference>
<comment type="caution">
    <text evidence="3">The sequence shown here is derived from an EMBL/GenBank/DDBJ whole genome shotgun (WGS) entry which is preliminary data.</text>
</comment>
<dbReference type="Proteomes" id="UP000192491">
    <property type="component" value="Unassembled WGS sequence"/>
</dbReference>
<evidence type="ECO:0000259" key="1">
    <source>
        <dbReference type="SMART" id="SM00897"/>
    </source>
</evidence>
<accession>A0A1Y1QV95</accession>
<evidence type="ECO:0008006" key="5">
    <source>
        <dbReference type="Google" id="ProtNLM"/>
    </source>
</evidence>
<proteinExistence type="predicted"/>
<evidence type="ECO:0000259" key="2">
    <source>
        <dbReference type="SMART" id="SM01204"/>
    </source>
</evidence>
<name>A0A1Y1QV95_9GAMM</name>